<evidence type="ECO:0000313" key="2">
    <source>
        <dbReference type="EMBL" id="PCM58374.1"/>
    </source>
</evidence>
<dbReference type="RefSeq" id="WP_032731961.1">
    <property type="nucleotide sequence ID" value="NZ_AP022184.1"/>
</dbReference>
<dbReference type="InterPro" id="IPR021365">
    <property type="entry name" value="DUF2891"/>
</dbReference>
<proteinExistence type="predicted"/>
<name>A0A2A5MBT7_9ENTR</name>
<dbReference type="AlphaFoldDB" id="A0A2A5MBT7"/>
<reference evidence="1" key="2">
    <citation type="submission" date="2020-08" db="EMBL/GenBank/DDBJ databases">
        <title>Genomic evolution and epidemiology of Klebsiella pneumoniae from a major hospital in Beijing, China, over a fifteen-year period: dissemination of known and novel high-risk clones.</title>
        <authorList>
            <person name="Palmieri M."/>
        </authorList>
    </citation>
    <scope>NUCLEOTIDE SEQUENCE</scope>
    <source>
        <strain evidence="1">K7050</strain>
    </source>
</reference>
<gene>
    <name evidence="2" type="ORF">CP911_27895</name>
    <name evidence="1" type="ORF">H8L09_26975</name>
</gene>
<accession>A0A2A5MBT7</accession>
<dbReference type="EMBL" id="JACNQW010000038">
    <property type="protein sequence ID" value="MBC5048987.1"/>
    <property type="molecule type" value="Genomic_DNA"/>
</dbReference>
<sequence length="331" mass="37527">MELTQDKADAFARIPLTYLRLEYPNHIMHLLNDDGDVLLPRELHPIFYGCFDWHSAVHGYWLLLRCVRLYPHLPCQKAIVELFDQHLTKENVAKELAYFTAPFRDSFERPYGYGWLLALAQEMKQSSLSQAAGWYQTLEPLTQYIRNRLVDYLAKLTYPIRVGTHYNTAFALALALDYARAVEDSALEQAILSSAERFYLADTRYPAHYEPGGDEYISGVLTEALLMSKVSADFSAWFDAFLPDVGSVAELMNPAEVSDRTDPKIAHLDGLNLSRAWCMKHIAKALPVNHPAQQVLSDAVAKHLTVSVEHVVGSHYSGWHWLASFALLALE</sequence>
<comment type="caution">
    <text evidence="2">The sequence shown here is derived from an EMBL/GenBank/DDBJ whole genome shotgun (WGS) entry which is preliminary data.</text>
</comment>
<protein>
    <submittedName>
        <fullName evidence="2">DUF2891 domain-containing protein</fullName>
    </submittedName>
</protein>
<evidence type="ECO:0000313" key="3">
    <source>
        <dbReference type="Proteomes" id="UP000217648"/>
    </source>
</evidence>
<dbReference type="Pfam" id="PF11199">
    <property type="entry name" value="DUF2891"/>
    <property type="match status" value="1"/>
</dbReference>
<dbReference type="EMBL" id="NXHG01000041">
    <property type="protein sequence ID" value="PCM58374.1"/>
    <property type="molecule type" value="Genomic_DNA"/>
</dbReference>
<organism evidence="2 3">
    <name type="scientific">Klebsiella quasipneumoniae</name>
    <dbReference type="NCBI Taxonomy" id="1463165"/>
    <lineage>
        <taxon>Bacteria</taxon>
        <taxon>Pseudomonadati</taxon>
        <taxon>Pseudomonadota</taxon>
        <taxon>Gammaproteobacteria</taxon>
        <taxon>Enterobacterales</taxon>
        <taxon>Enterobacteriaceae</taxon>
        <taxon>Klebsiella/Raoultella group</taxon>
        <taxon>Klebsiella</taxon>
        <taxon>Klebsiella pneumoniae complex</taxon>
    </lineage>
</organism>
<dbReference type="Proteomes" id="UP000646540">
    <property type="component" value="Unassembled WGS sequence"/>
</dbReference>
<evidence type="ECO:0000313" key="1">
    <source>
        <dbReference type="EMBL" id="MBC5048987.1"/>
    </source>
</evidence>
<dbReference type="Proteomes" id="UP000217648">
    <property type="component" value="Unassembled WGS sequence"/>
</dbReference>
<reference evidence="2 3" key="1">
    <citation type="submission" date="2017-09" db="EMBL/GenBank/DDBJ databases">
        <title>Mdr eskape-Ghana.</title>
        <authorList>
            <person name="Agyepong N."/>
            <person name="Janice J."/>
            <person name="Samuelsen O."/>
            <person name="Owusu-Ofori A."/>
            <person name="Sundsfjord A."/>
            <person name="Essack S."/>
            <person name="Pedersen T."/>
        </authorList>
    </citation>
    <scope>NUCLEOTIDE SEQUENCE [LARGE SCALE GENOMIC DNA]</scope>
    <source>
        <strain evidence="2 3">46</strain>
    </source>
</reference>